<sequence>MDATRVSNICSSNHSRNSFRLAIAISRDVERVRSAPPSPHNDIQQPPDMPQGAPPPLPGDTPGGPGARLAALRPMLIQQEAFIQNLNQQLNAIRGTDPPQEANILDRIKDASADYAKRKEYATRIMMALQYHQRMVALSQAQQINGNGGNGGA</sequence>
<evidence type="ECO:0000313" key="3">
    <source>
        <dbReference type="Proteomes" id="UP001148786"/>
    </source>
</evidence>
<reference evidence="2" key="1">
    <citation type="submission" date="2022-07" db="EMBL/GenBank/DDBJ databases">
        <title>Genome Sequence of Agrocybe chaxingu.</title>
        <authorList>
            <person name="Buettner E."/>
        </authorList>
    </citation>
    <scope>NUCLEOTIDE SEQUENCE</scope>
    <source>
        <strain evidence="2">MP-N11</strain>
    </source>
</reference>
<name>A0A9W8MXV4_9AGAR</name>
<dbReference type="AlphaFoldDB" id="A0A9W8MXV4"/>
<organism evidence="2 3">
    <name type="scientific">Agrocybe chaxingu</name>
    <dbReference type="NCBI Taxonomy" id="84603"/>
    <lineage>
        <taxon>Eukaryota</taxon>
        <taxon>Fungi</taxon>
        <taxon>Dikarya</taxon>
        <taxon>Basidiomycota</taxon>
        <taxon>Agaricomycotina</taxon>
        <taxon>Agaricomycetes</taxon>
        <taxon>Agaricomycetidae</taxon>
        <taxon>Agaricales</taxon>
        <taxon>Agaricineae</taxon>
        <taxon>Strophariaceae</taxon>
        <taxon>Agrocybe</taxon>
    </lineage>
</organism>
<feature type="region of interest" description="Disordered" evidence="1">
    <location>
        <begin position="32"/>
        <end position="66"/>
    </location>
</feature>
<feature type="compositionally biased region" description="Pro residues" evidence="1">
    <location>
        <begin position="47"/>
        <end position="59"/>
    </location>
</feature>
<proteinExistence type="predicted"/>
<dbReference type="Proteomes" id="UP001148786">
    <property type="component" value="Unassembled WGS sequence"/>
</dbReference>
<evidence type="ECO:0000256" key="1">
    <source>
        <dbReference type="SAM" id="MobiDB-lite"/>
    </source>
</evidence>
<evidence type="ECO:0000313" key="2">
    <source>
        <dbReference type="EMBL" id="KAJ3510481.1"/>
    </source>
</evidence>
<protein>
    <submittedName>
        <fullName evidence="2">Uncharacterized protein</fullName>
    </submittedName>
</protein>
<comment type="caution">
    <text evidence="2">The sequence shown here is derived from an EMBL/GenBank/DDBJ whole genome shotgun (WGS) entry which is preliminary data.</text>
</comment>
<dbReference type="EMBL" id="JANKHO010000395">
    <property type="protein sequence ID" value="KAJ3510481.1"/>
    <property type="molecule type" value="Genomic_DNA"/>
</dbReference>
<accession>A0A9W8MXV4</accession>
<dbReference type="OrthoDB" id="10555382at2759"/>
<gene>
    <name evidence="2" type="ORF">NLJ89_g4644</name>
</gene>
<keyword evidence="3" id="KW-1185">Reference proteome</keyword>